<dbReference type="OrthoDB" id="2494372at2"/>
<evidence type="ECO:0000256" key="2">
    <source>
        <dbReference type="ARBA" id="ARBA00023125"/>
    </source>
</evidence>
<keyword evidence="2" id="KW-0238">DNA-binding</keyword>
<dbReference type="GO" id="GO:0043565">
    <property type="term" value="F:sequence-specific DNA binding"/>
    <property type="evidence" value="ECO:0007669"/>
    <property type="project" value="InterPro"/>
</dbReference>
<feature type="domain" description="HTH araC/xylS-type" evidence="5">
    <location>
        <begin position="655"/>
        <end position="753"/>
    </location>
</feature>
<dbReference type="Pfam" id="PF12833">
    <property type="entry name" value="HTH_18"/>
    <property type="match status" value="1"/>
</dbReference>
<keyword evidence="4" id="KW-0812">Transmembrane</keyword>
<comment type="caution">
    <text evidence="6">The sequence shown here is derived from an EMBL/GenBank/DDBJ whole genome shotgun (WGS) entry which is preliminary data.</text>
</comment>
<dbReference type="PANTHER" id="PTHR43280">
    <property type="entry name" value="ARAC-FAMILY TRANSCRIPTIONAL REGULATOR"/>
    <property type="match status" value="1"/>
</dbReference>
<proteinExistence type="predicted"/>
<dbReference type="GO" id="GO:0003700">
    <property type="term" value="F:DNA-binding transcription factor activity"/>
    <property type="evidence" value="ECO:0007669"/>
    <property type="project" value="InterPro"/>
</dbReference>
<keyword evidence="3" id="KW-0804">Transcription</keyword>
<dbReference type="SUPFAM" id="SSF46689">
    <property type="entry name" value="Homeodomain-like"/>
    <property type="match status" value="2"/>
</dbReference>
<dbReference type="InterPro" id="IPR009057">
    <property type="entry name" value="Homeodomain-like_sf"/>
</dbReference>
<dbReference type="Proteomes" id="UP000310636">
    <property type="component" value="Unassembled WGS sequence"/>
</dbReference>
<evidence type="ECO:0000256" key="4">
    <source>
        <dbReference type="SAM" id="Phobius"/>
    </source>
</evidence>
<evidence type="ECO:0000256" key="1">
    <source>
        <dbReference type="ARBA" id="ARBA00023015"/>
    </source>
</evidence>
<evidence type="ECO:0000313" key="6">
    <source>
        <dbReference type="EMBL" id="THF77736.1"/>
    </source>
</evidence>
<evidence type="ECO:0000259" key="5">
    <source>
        <dbReference type="PROSITE" id="PS01124"/>
    </source>
</evidence>
<dbReference type="AlphaFoldDB" id="A0A4S4BRU7"/>
<dbReference type="PRINTS" id="PR00032">
    <property type="entry name" value="HTHARAC"/>
</dbReference>
<dbReference type="InterPro" id="IPR018060">
    <property type="entry name" value="HTH_AraC"/>
</dbReference>
<dbReference type="PROSITE" id="PS01124">
    <property type="entry name" value="HTH_ARAC_FAMILY_2"/>
    <property type="match status" value="1"/>
</dbReference>
<dbReference type="SMART" id="SM00342">
    <property type="entry name" value="HTH_ARAC"/>
    <property type="match status" value="1"/>
</dbReference>
<keyword evidence="7" id="KW-1185">Reference proteome</keyword>
<dbReference type="Gene3D" id="1.10.10.60">
    <property type="entry name" value="Homeodomain-like"/>
    <property type="match status" value="2"/>
</dbReference>
<name>A0A4S4BRU7_9BACL</name>
<gene>
    <name evidence="6" type="ORF">E6C55_15455</name>
</gene>
<accession>A0A4S4BRU7</accession>
<dbReference type="EMBL" id="SSOB01000018">
    <property type="protein sequence ID" value="THF77736.1"/>
    <property type="molecule type" value="Genomic_DNA"/>
</dbReference>
<keyword evidence="1" id="KW-0805">Transcription regulation</keyword>
<feature type="transmembrane region" description="Helical" evidence="4">
    <location>
        <begin position="291"/>
        <end position="310"/>
    </location>
</feature>
<organism evidence="6 7">
    <name type="scientific">Cohnella fermenti</name>
    <dbReference type="NCBI Taxonomy" id="2565925"/>
    <lineage>
        <taxon>Bacteria</taxon>
        <taxon>Bacillati</taxon>
        <taxon>Bacillota</taxon>
        <taxon>Bacilli</taxon>
        <taxon>Bacillales</taxon>
        <taxon>Paenibacillaceae</taxon>
        <taxon>Cohnella</taxon>
    </lineage>
</organism>
<sequence>MGWIMSKTFLKIVGLITLLLVVVQAGFSVTAFKSFEGIVRDRTFEENSKELRIISKSIERMHEDVKAFTFRHLNDPSLIPLFEENSLDYAQMYELMIAIKKSFEVNPIFHSVTLYSGKTDKYYSTLSSQAHKDAFFVNAVKNFSSTPVLTPIPRVLPFEAYNNGDTVFTYLYFQTDSGNRVTQALGVNVDATWLCDTLSSLTGKSVKSYIIDKTSLTYIDDSRQIRSMEALNPELVERITKSNLDTGSFEAGEKGKERIFTYLWMPDTNWVLVVEESNQFLDQSLQIVKKVVLHITFFMALLAFVAAAFISHRIYHPFGRLFREVLGPRGKKEVGVQLLDDVKLLTDVFQKNRRLLHDYNSYKHSADAILLENYIKAVLMENNSIANQLTGEFASVFGNMLDRDMLLILLKIDDRNQFEKQDVDRKKAYRFIMMNVSEEVLDVGNSAKAVYIGEGQFILLIFLPLENNRIEWEEKIRFLQQSVKQFTSYSLSAFIGGHVKGEAALVQAYRTAAILIRYSLVYSREAILEPSILYKHENHQVVYDESLEERFLNAVRAGNGDEAKVLFDKLIEGASQGDIEGFMLLMTRFSLALGNTIDVLNKSRIEKIPVSMKDFYIRLAAFETIDELKIQFYEVIEKMTSHRALVETRHDALVESVKGYIAEHHAEELSLKGLAVEFKLSQGYLGQIFKEAVGLSVLDYINQIRLNKSAELLLQTELSIGEIMERVGFHNESSFYKLFKRKFGATPKGYRVDKEIINKLKEMT</sequence>
<reference evidence="6 7" key="1">
    <citation type="submission" date="2019-04" db="EMBL/GenBank/DDBJ databases">
        <title>Cohnella sp. nov. isolated from preserved vegetables.</title>
        <authorList>
            <person name="Lin S.-Y."/>
            <person name="Hung M.-H."/>
            <person name="Young C.-C."/>
        </authorList>
    </citation>
    <scope>NUCLEOTIDE SEQUENCE [LARGE SCALE GENOMIC DNA]</scope>
    <source>
        <strain evidence="6 7">CC-MHH1044</strain>
    </source>
</reference>
<keyword evidence="4" id="KW-1133">Transmembrane helix</keyword>
<evidence type="ECO:0000256" key="3">
    <source>
        <dbReference type="ARBA" id="ARBA00023163"/>
    </source>
</evidence>
<protein>
    <submittedName>
        <fullName evidence="6">Helix-turn-helix domain-containing protein</fullName>
    </submittedName>
</protein>
<keyword evidence="4" id="KW-0472">Membrane</keyword>
<dbReference type="InterPro" id="IPR020449">
    <property type="entry name" value="Tscrpt_reg_AraC-type_HTH"/>
</dbReference>
<evidence type="ECO:0000313" key="7">
    <source>
        <dbReference type="Proteomes" id="UP000310636"/>
    </source>
</evidence>
<dbReference type="PANTHER" id="PTHR43280:SF28">
    <property type="entry name" value="HTH-TYPE TRANSCRIPTIONAL ACTIVATOR RHAS"/>
    <property type="match status" value="1"/>
</dbReference>